<evidence type="ECO:0000256" key="1">
    <source>
        <dbReference type="SAM" id="SignalP"/>
    </source>
</evidence>
<dbReference type="KEGG" id="smo:SELMODRAFT_425467"/>
<proteinExistence type="predicted"/>
<dbReference type="EMBL" id="GL377639">
    <property type="protein sequence ID" value="EFJ12434.1"/>
    <property type="molecule type" value="Genomic_DNA"/>
</dbReference>
<feature type="chain" id="PRO_5003123015" evidence="1">
    <location>
        <begin position="21"/>
        <end position="218"/>
    </location>
</feature>
<evidence type="ECO:0000313" key="2">
    <source>
        <dbReference type="EMBL" id="EFJ12434.1"/>
    </source>
</evidence>
<dbReference type="AlphaFoldDB" id="D8ST69"/>
<dbReference type="InParanoid" id="D8ST69"/>
<keyword evidence="1" id="KW-0732">Signal</keyword>
<dbReference type="Proteomes" id="UP000001514">
    <property type="component" value="Unassembled WGS sequence"/>
</dbReference>
<protein>
    <submittedName>
        <fullName evidence="2">Uncharacterized protein</fullName>
    </submittedName>
</protein>
<organism evidence="3">
    <name type="scientific">Selaginella moellendorffii</name>
    <name type="common">Spikemoss</name>
    <dbReference type="NCBI Taxonomy" id="88036"/>
    <lineage>
        <taxon>Eukaryota</taxon>
        <taxon>Viridiplantae</taxon>
        <taxon>Streptophyta</taxon>
        <taxon>Embryophyta</taxon>
        <taxon>Tracheophyta</taxon>
        <taxon>Lycopodiopsida</taxon>
        <taxon>Selaginellales</taxon>
        <taxon>Selaginellaceae</taxon>
        <taxon>Selaginella</taxon>
    </lineage>
</organism>
<feature type="signal peptide" evidence="1">
    <location>
        <begin position="1"/>
        <end position="20"/>
    </location>
</feature>
<dbReference type="HOGENOM" id="CLU_1268788_0_0_1"/>
<keyword evidence="3" id="KW-1185">Reference proteome</keyword>
<reference evidence="2 3" key="1">
    <citation type="journal article" date="2011" name="Science">
        <title>The Selaginella genome identifies genetic changes associated with the evolution of vascular plants.</title>
        <authorList>
            <person name="Banks J.A."/>
            <person name="Nishiyama T."/>
            <person name="Hasebe M."/>
            <person name="Bowman J.L."/>
            <person name="Gribskov M."/>
            <person name="dePamphilis C."/>
            <person name="Albert V.A."/>
            <person name="Aono N."/>
            <person name="Aoyama T."/>
            <person name="Ambrose B.A."/>
            <person name="Ashton N.W."/>
            <person name="Axtell M.J."/>
            <person name="Barker E."/>
            <person name="Barker M.S."/>
            <person name="Bennetzen J.L."/>
            <person name="Bonawitz N.D."/>
            <person name="Chapple C."/>
            <person name="Cheng C."/>
            <person name="Correa L.G."/>
            <person name="Dacre M."/>
            <person name="DeBarry J."/>
            <person name="Dreyer I."/>
            <person name="Elias M."/>
            <person name="Engstrom E.M."/>
            <person name="Estelle M."/>
            <person name="Feng L."/>
            <person name="Finet C."/>
            <person name="Floyd S.K."/>
            <person name="Frommer W.B."/>
            <person name="Fujita T."/>
            <person name="Gramzow L."/>
            <person name="Gutensohn M."/>
            <person name="Harholt J."/>
            <person name="Hattori M."/>
            <person name="Heyl A."/>
            <person name="Hirai T."/>
            <person name="Hiwatashi Y."/>
            <person name="Ishikawa M."/>
            <person name="Iwata M."/>
            <person name="Karol K.G."/>
            <person name="Koehler B."/>
            <person name="Kolukisaoglu U."/>
            <person name="Kubo M."/>
            <person name="Kurata T."/>
            <person name="Lalonde S."/>
            <person name="Li K."/>
            <person name="Li Y."/>
            <person name="Litt A."/>
            <person name="Lyons E."/>
            <person name="Manning G."/>
            <person name="Maruyama T."/>
            <person name="Michael T.P."/>
            <person name="Mikami K."/>
            <person name="Miyazaki S."/>
            <person name="Morinaga S."/>
            <person name="Murata T."/>
            <person name="Mueller-Roeber B."/>
            <person name="Nelson D.R."/>
            <person name="Obara M."/>
            <person name="Oguri Y."/>
            <person name="Olmstead R.G."/>
            <person name="Onodera N."/>
            <person name="Petersen B.L."/>
            <person name="Pils B."/>
            <person name="Prigge M."/>
            <person name="Rensing S.A."/>
            <person name="Riano-Pachon D.M."/>
            <person name="Roberts A.W."/>
            <person name="Sato Y."/>
            <person name="Scheller H.V."/>
            <person name="Schulz B."/>
            <person name="Schulz C."/>
            <person name="Shakirov E.V."/>
            <person name="Shibagaki N."/>
            <person name="Shinohara N."/>
            <person name="Shippen D.E."/>
            <person name="Soerensen I."/>
            <person name="Sotooka R."/>
            <person name="Sugimoto N."/>
            <person name="Sugita M."/>
            <person name="Sumikawa N."/>
            <person name="Tanurdzic M."/>
            <person name="Theissen G."/>
            <person name="Ulvskov P."/>
            <person name="Wakazuki S."/>
            <person name="Weng J.K."/>
            <person name="Willats W.W."/>
            <person name="Wipf D."/>
            <person name="Wolf P.G."/>
            <person name="Yang L."/>
            <person name="Zimmer A.D."/>
            <person name="Zhu Q."/>
            <person name="Mitros T."/>
            <person name="Hellsten U."/>
            <person name="Loque D."/>
            <person name="Otillar R."/>
            <person name="Salamov A."/>
            <person name="Schmutz J."/>
            <person name="Shapiro H."/>
            <person name="Lindquist E."/>
            <person name="Lucas S."/>
            <person name="Rokhsar D."/>
            <person name="Grigoriev I.V."/>
        </authorList>
    </citation>
    <scope>NUCLEOTIDE SEQUENCE [LARGE SCALE GENOMIC DNA]</scope>
</reference>
<sequence length="218" mass="23019">MNSMLASLLFTLTLFTGAIAVEQDPPDALKSFLKGLFNKVSEWTELTSDEIAARVEPAPTKRPESVPCPSNVSPSQACTAPLDNAASGEACRQCGCGLNLLTGKEAHPQVNSERLDRKLRTTVTSCPIGMYTLEGVQAGLLHSLYVVFYTLGGADGTVVAAIFSMLSEYLASSQGGGNKGSGIDGGLFFHTCGYCSRVGSTRKTELVIDAYNVSSYSS</sequence>
<dbReference type="Gramene" id="EFJ12434">
    <property type="protein sequence ID" value="EFJ12434"/>
    <property type="gene ID" value="SELMODRAFT_425467"/>
</dbReference>
<evidence type="ECO:0000313" key="3">
    <source>
        <dbReference type="Proteomes" id="UP000001514"/>
    </source>
</evidence>
<name>D8ST69_SELML</name>
<accession>D8ST69</accession>
<gene>
    <name evidence="2" type="ORF">SELMODRAFT_425467</name>
</gene>